<name>A0A2N7CAU4_VIBSP</name>
<evidence type="ECO:0000259" key="4">
    <source>
        <dbReference type="PROSITE" id="PS51755"/>
    </source>
</evidence>
<dbReference type="InterPro" id="IPR001867">
    <property type="entry name" value="OmpR/PhoB-type_DNA-bd"/>
</dbReference>
<keyword evidence="1 2" id="KW-0238">DNA-binding</keyword>
<feature type="region of interest" description="Disordered" evidence="3">
    <location>
        <begin position="123"/>
        <end position="143"/>
    </location>
</feature>
<dbReference type="PROSITE" id="PS51755">
    <property type="entry name" value="OMPR_PHOB"/>
    <property type="match status" value="1"/>
</dbReference>
<comment type="caution">
    <text evidence="5">The sequence shown here is derived from an EMBL/GenBank/DDBJ whole genome shotgun (WGS) entry which is preliminary data.</text>
</comment>
<evidence type="ECO:0000256" key="1">
    <source>
        <dbReference type="ARBA" id="ARBA00023125"/>
    </source>
</evidence>
<evidence type="ECO:0000256" key="2">
    <source>
        <dbReference type="PROSITE-ProRule" id="PRU01091"/>
    </source>
</evidence>
<dbReference type="InterPro" id="IPR036388">
    <property type="entry name" value="WH-like_DNA-bd_sf"/>
</dbReference>
<dbReference type="Gene3D" id="1.10.10.10">
    <property type="entry name" value="Winged helix-like DNA-binding domain superfamily/Winged helix DNA-binding domain"/>
    <property type="match status" value="1"/>
</dbReference>
<dbReference type="SUPFAM" id="SSF46894">
    <property type="entry name" value="C-terminal effector domain of the bipartite response regulators"/>
    <property type="match status" value="1"/>
</dbReference>
<feature type="domain" description="OmpR/PhoB-type" evidence="4">
    <location>
        <begin position="1"/>
        <end position="92"/>
    </location>
</feature>
<feature type="DNA-binding region" description="OmpR/PhoB-type" evidence="2">
    <location>
        <begin position="1"/>
        <end position="92"/>
    </location>
</feature>
<reference evidence="6" key="1">
    <citation type="submission" date="2016-07" db="EMBL/GenBank/DDBJ databases">
        <title>Nontailed viruses are major unrecognized killers of bacteria in the ocean.</title>
        <authorList>
            <person name="Kauffman K."/>
            <person name="Hussain F."/>
            <person name="Yang J."/>
            <person name="Arevalo P."/>
            <person name="Brown J."/>
            <person name="Cutler M."/>
            <person name="Kelly L."/>
            <person name="Polz M.F."/>
        </authorList>
    </citation>
    <scope>NUCLEOTIDE SEQUENCE [LARGE SCALE GENOMIC DNA]</scope>
    <source>
        <strain evidence="6">10N.286.54.F3</strain>
    </source>
</reference>
<dbReference type="Proteomes" id="UP000235405">
    <property type="component" value="Unassembled WGS sequence"/>
</dbReference>
<evidence type="ECO:0000256" key="3">
    <source>
        <dbReference type="SAM" id="MobiDB-lite"/>
    </source>
</evidence>
<proteinExistence type="predicted"/>
<accession>A0A2N7CAU4</accession>
<gene>
    <name evidence="5" type="ORF">BCV19_14925</name>
</gene>
<organism evidence="5 6">
    <name type="scientific">Vibrio splendidus</name>
    <dbReference type="NCBI Taxonomy" id="29497"/>
    <lineage>
        <taxon>Bacteria</taxon>
        <taxon>Pseudomonadati</taxon>
        <taxon>Pseudomonadota</taxon>
        <taxon>Gammaproteobacteria</taxon>
        <taxon>Vibrionales</taxon>
        <taxon>Vibrionaceae</taxon>
        <taxon>Vibrio</taxon>
    </lineage>
</organism>
<dbReference type="SMART" id="SM00862">
    <property type="entry name" value="Trans_reg_C"/>
    <property type="match status" value="1"/>
</dbReference>
<dbReference type="AlphaFoldDB" id="A0A2N7CAU4"/>
<dbReference type="GO" id="GO:0003677">
    <property type="term" value="F:DNA binding"/>
    <property type="evidence" value="ECO:0007669"/>
    <property type="project" value="UniProtKB-UniRule"/>
</dbReference>
<dbReference type="InterPro" id="IPR016032">
    <property type="entry name" value="Sig_transdc_resp-reg_C-effctor"/>
</dbReference>
<dbReference type="RefSeq" id="WP_102483000.1">
    <property type="nucleotide sequence ID" value="NZ_CAWNZI010000024.1"/>
</dbReference>
<dbReference type="CDD" id="cd00383">
    <property type="entry name" value="trans_reg_C"/>
    <property type="match status" value="1"/>
</dbReference>
<evidence type="ECO:0000313" key="6">
    <source>
        <dbReference type="Proteomes" id="UP000235405"/>
    </source>
</evidence>
<protein>
    <submittedName>
        <fullName evidence="5">Transcriptional regulator</fullName>
    </submittedName>
</protein>
<evidence type="ECO:0000313" key="5">
    <source>
        <dbReference type="EMBL" id="PMF18830.1"/>
    </source>
</evidence>
<dbReference type="EMBL" id="MCSW01000201">
    <property type="protein sequence ID" value="PMF18830.1"/>
    <property type="molecule type" value="Genomic_DNA"/>
</dbReference>
<sequence length="292" mass="32472">MIRFDPIKNRIYNDERSIKIGYRETRVLELLLKKSPEIVRKQDIISFAWGSEFIGDTSLAKCISLLRQGFVKLGIKETPIVTVPKVGYRLIDGCVLIESQPQSGATIPLTPVSDHISLSHTSSLGHSSTLGNRCSQGHDSSQGQSSIALSLASSHESESKQATPAYHQVGSYRNRLCYFTTGCLLLASALLAFAKVNERNLSDINPVNRLNEQWIGQVQVFQDPEMAMTPELESILYQYQCDCVAYVSEEPGYSELSVLNKATRQSVNIFYTSTQLDQASTELALFLERGQL</sequence>
<dbReference type="Pfam" id="PF00486">
    <property type="entry name" value="Trans_reg_C"/>
    <property type="match status" value="1"/>
</dbReference>
<dbReference type="GO" id="GO:0000160">
    <property type="term" value="P:phosphorelay signal transduction system"/>
    <property type="evidence" value="ECO:0007669"/>
    <property type="project" value="InterPro"/>
</dbReference>
<dbReference type="GO" id="GO:0006355">
    <property type="term" value="P:regulation of DNA-templated transcription"/>
    <property type="evidence" value="ECO:0007669"/>
    <property type="project" value="InterPro"/>
</dbReference>